<evidence type="ECO:0000256" key="1">
    <source>
        <dbReference type="ARBA" id="ARBA00009836"/>
    </source>
</evidence>
<comment type="function">
    <text evidence="4 5">Removes the 2'-phosphate from RNA via an intermediate in which the phosphate is ADP-ribosylated by NAD followed by a presumed transesterification to release the RNA and generate ADP-ribose 1''-2''-cyclic phosphate (APPR&gt;P). May function as an ADP-ribosylase.</text>
</comment>
<dbReference type="EC" id="2.7.1.-" evidence="5"/>
<keyword evidence="3 5" id="KW-0520">NAD</keyword>
<evidence type="ECO:0000256" key="2">
    <source>
        <dbReference type="ARBA" id="ARBA00022679"/>
    </source>
</evidence>
<dbReference type="InterPro" id="IPR042081">
    <property type="entry name" value="RNA_2'-PTrans_C"/>
</dbReference>
<dbReference type="AlphaFoldDB" id="A0AAJ5RGD3"/>
<dbReference type="InterPro" id="IPR022928">
    <property type="entry name" value="RNA_2'-PTrans_KptA"/>
</dbReference>
<dbReference type="SUPFAM" id="SSF56399">
    <property type="entry name" value="ADP-ribosylation"/>
    <property type="match status" value="1"/>
</dbReference>
<dbReference type="KEGG" id="liu:OU989_14410"/>
<dbReference type="InterPro" id="IPR042080">
    <property type="entry name" value="RNA_2'-PTrans_N"/>
</dbReference>
<sequence length="184" mass="21697">MNEQEYYIELSKEISYALRHVPWKYELELDEEGWVPVDQLLSVLNQSKKWVNTTLEDVQQMILLSKKKRHELLGNKIRALYGHSTHNKIIKKEVVPPKRLFHGTSPEFMSFINEKGLLPMSRQYVHLSEDIETAHMVGKRKAFEPIILIVNTEESRKKGIKFYLGNEKVWLSDYIPIEFISVKK</sequence>
<dbReference type="EMBL" id="CP113527">
    <property type="protein sequence ID" value="WDV05492.1"/>
    <property type="molecule type" value="Genomic_DNA"/>
</dbReference>
<dbReference type="GO" id="GO:0000215">
    <property type="term" value="F:tRNA 2'-phosphotransferase activity"/>
    <property type="evidence" value="ECO:0007669"/>
    <property type="project" value="TreeGrafter"/>
</dbReference>
<dbReference type="PANTHER" id="PTHR12684:SF2">
    <property type="entry name" value="TRNA 2'-PHOSPHOTRANSFERASE 1"/>
    <property type="match status" value="1"/>
</dbReference>
<comment type="similarity">
    <text evidence="1 5">Belongs to the KptA/TPT1 family.</text>
</comment>
<dbReference type="Proteomes" id="UP001219585">
    <property type="component" value="Chromosome"/>
</dbReference>
<evidence type="ECO:0000256" key="4">
    <source>
        <dbReference type="ARBA" id="ARBA00025212"/>
    </source>
</evidence>
<dbReference type="HAMAP" id="MF_00299">
    <property type="entry name" value="KptA"/>
    <property type="match status" value="1"/>
</dbReference>
<dbReference type="RefSeq" id="WP_274793707.1">
    <property type="nucleotide sequence ID" value="NZ_CP113527.1"/>
</dbReference>
<dbReference type="GO" id="GO:0003950">
    <property type="term" value="F:NAD+ poly-ADP-ribosyltransferase activity"/>
    <property type="evidence" value="ECO:0007669"/>
    <property type="project" value="InterPro"/>
</dbReference>
<evidence type="ECO:0000313" key="7">
    <source>
        <dbReference type="Proteomes" id="UP001219585"/>
    </source>
</evidence>
<proteinExistence type="inferred from homology"/>
<evidence type="ECO:0000256" key="3">
    <source>
        <dbReference type="ARBA" id="ARBA00023027"/>
    </source>
</evidence>
<organism evidence="6 7">
    <name type="scientific">Lysinibacillus irui</name>
    <dbReference type="NCBI Taxonomy" id="2998077"/>
    <lineage>
        <taxon>Bacteria</taxon>
        <taxon>Bacillati</taxon>
        <taxon>Bacillota</taxon>
        <taxon>Bacilli</taxon>
        <taxon>Bacillales</taxon>
        <taxon>Bacillaceae</taxon>
        <taxon>Lysinibacillus</taxon>
    </lineage>
</organism>
<evidence type="ECO:0000313" key="6">
    <source>
        <dbReference type="EMBL" id="WDV05492.1"/>
    </source>
</evidence>
<gene>
    <name evidence="5" type="primary">kptA</name>
    <name evidence="6" type="ORF">OU989_14410</name>
</gene>
<dbReference type="Pfam" id="PF01885">
    <property type="entry name" value="PTS_2-RNA"/>
    <property type="match status" value="1"/>
</dbReference>
<accession>A0AAJ5RGD3</accession>
<protein>
    <recommendedName>
        <fullName evidence="5">Probable RNA 2'-phosphotransferase</fullName>
        <ecNumber evidence="5">2.7.1.-</ecNumber>
    </recommendedName>
</protein>
<reference evidence="6" key="1">
    <citation type="submission" date="2022-11" db="EMBL/GenBank/DDBJ databases">
        <title>Lysinibacillus irui.</title>
        <authorList>
            <person name="Akintayo S.O."/>
        </authorList>
    </citation>
    <scope>NUCLEOTIDE SEQUENCE</scope>
    <source>
        <strain evidence="6">IRB4-01</strain>
    </source>
</reference>
<name>A0AAJ5RGD3_9BACI</name>
<dbReference type="PANTHER" id="PTHR12684">
    <property type="entry name" value="PUTATIVE PHOSPHOTRANSFERASE"/>
    <property type="match status" value="1"/>
</dbReference>
<dbReference type="InterPro" id="IPR002745">
    <property type="entry name" value="Ptrans_KptA/Tpt1"/>
</dbReference>
<keyword evidence="2 5" id="KW-0808">Transferase</keyword>
<dbReference type="GO" id="GO:0006388">
    <property type="term" value="P:tRNA splicing, via endonucleolytic cleavage and ligation"/>
    <property type="evidence" value="ECO:0007669"/>
    <property type="project" value="UniProtKB-UniRule"/>
</dbReference>
<dbReference type="Gene3D" id="1.10.10.970">
    <property type="entry name" value="RNA 2'-phosphotransferase, Tpt1/KptA family, N-terminal domain"/>
    <property type="match status" value="1"/>
</dbReference>
<evidence type="ECO:0000256" key="5">
    <source>
        <dbReference type="HAMAP-Rule" id="MF_00299"/>
    </source>
</evidence>
<dbReference type="Gene3D" id="3.20.170.30">
    <property type="match status" value="1"/>
</dbReference>